<organism evidence="2 3">
    <name type="scientific">Prosthecobacter vanneervenii</name>
    <dbReference type="NCBI Taxonomy" id="48466"/>
    <lineage>
        <taxon>Bacteria</taxon>
        <taxon>Pseudomonadati</taxon>
        <taxon>Verrucomicrobiota</taxon>
        <taxon>Verrucomicrobiia</taxon>
        <taxon>Verrucomicrobiales</taxon>
        <taxon>Verrucomicrobiaceae</taxon>
        <taxon>Prosthecobacter</taxon>
    </lineage>
</organism>
<proteinExistence type="predicted"/>
<dbReference type="Pfam" id="PF12146">
    <property type="entry name" value="Hydrolase_4"/>
    <property type="match status" value="1"/>
</dbReference>
<dbReference type="InterPro" id="IPR022742">
    <property type="entry name" value="Hydrolase_4"/>
</dbReference>
<comment type="caution">
    <text evidence="2">The sequence shown here is derived from an EMBL/GenBank/DDBJ whole genome shotgun (WGS) entry which is preliminary data.</text>
</comment>
<name>A0A7W7YD26_9BACT</name>
<feature type="domain" description="Serine aminopeptidase S33" evidence="1">
    <location>
        <begin position="59"/>
        <end position="304"/>
    </location>
</feature>
<dbReference type="Gene3D" id="3.40.50.1820">
    <property type="entry name" value="alpha/beta hydrolase"/>
    <property type="match status" value="1"/>
</dbReference>
<evidence type="ECO:0000313" key="2">
    <source>
        <dbReference type="EMBL" id="MBB5033961.1"/>
    </source>
</evidence>
<protein>
    <submittedName>
        <fullName evidence="2">Alpha-beta hydrolase superfamily lysophospholipase</fullName>
    </submittedName>
</protein>
<keyword evidence="2" id="KW-0378">Hydrolase</keyword>
<reference evidence="2 3" key="1">
    <citation type="submission" date="2020-08" db="EMBL/GenBank/DDBJ databases">
        <title>Genomic Encyclopedia of Type Strains, Phase IV (KMG-IV): sequencing the most valuable type-strain genomes for metagenomic binning, comparative biology and taxonomic classification.</title>
        <authorList>
            <person name="Goeker M."/>
        </authorList>
    </citation>
    <scope>NUCLEOTIDE SEQUENCE [LARGE SCALE GENOMIC DNA]</scope>
    <source>
        <strain evidence="2 3">DSM 12252</strain>
    </source>
</reference>
<dbReference type="PANTHER" id="PTHR11614">
    <property type="entry name" value="PHOSPHOLIPASE-RELATED"/>
    <property type="match status" value="1"/>
</dbReference>
<dbReference type="RefSeq" id="WP_184341296.1">
    <property type="nucleotide sequence ID" value="NZ_JACHIG010000008.1"/>
</dbReference>
<keyword evidence="3" id="KW-1185">Reference proteome</keyword>
<dbReference type="SUPFAM" id="SSF53474">
    <property type="entry name" value="alpha/beta-Hydrolases"/>
    <property type="match status" value="1"/>
</dbReference>
<dbReference type="GO" id="GO:0016787">
    <property type="term" value="F:hydrolase activity"/>
    <property type="evidence" value="ECO:0007669"/>
    <property type="project" value="UniProtKB-KW"/>
</dbReference>
<dbReference type="AlphaFoldDB" id="A0A7W7YD26"/>
<dbReference type="InterPro" id="IPR051044">
    <property type="entry name" value="MAG_DAG_Lipase"/>
</dbReference>
<evidence type="ECO:0000313" key="3">
    <source>
        <dbReference type="Proteomes" id="UP000590740"/>
    </source>
</evidence>
<dbReference type="EMBL" id="JACHIG010000008">
    <property type="protein sequence ID" value="MBB5033961.1"/>
    <property type="molecule type" value="Genomic_DNA"/>
</dbReference>
<gene>
    <name evidence="2" type="ORF">HNQ65_003552</name>
</gene>
<accession>A0A7W7YD26</accession>
<dbReference type="InterPro" id="IPR029058">
    <property type="entry name" value="AB_hydrolase_fold"/>
</dbReference>
<sequence length="323" mass="35899">MHIPLLQRLLLLTLLVVISSCASVKKITSGRGALNTENWVSYDGKTMPWKAWPVPAGTKPRGVVIAVHGLSGAKSDFWYLGEQLPLRGYTVYSYDLRGQGNDPVIAERGDIQSAQIWQKDLATFHALIKRRHPRTPVFWYGESLGSLIALHTAADLLGNWSDPDGIILASPVAGLRMTLTGFQRFVLETAARLAPRSRYTLGELAGVDESKIQVTSHSTHGGQMAVTPHHVSAFSLRLLSAIGGMLDANTDSAHRLKMPVLFVASPNDVMSSADQIQGLFAQMRSRDKKLLWYTRSYHLLLHDVQREEVVHDVTRWLDHHLED</sequence>
<dbReference type="Proteomes" id="UP000590740">
    <property type="component" value="Unassembled WGS sequence"/>
</dbReference>
<evidence type="ECO:0000259" key="1">
    <source>
        <dbReference type="Pfam" id="PF12146"/>
    </source>
</evidence>